<dbReference type="PANTHER" id="PTHR10073:SF12">
    <property type="entry name" value="DNA MISMATCH REPAIR PROTEIN MLH1"/>
    <property type="match status" value="1"/>
</dbReference>
<evidence type="ECO:0000313" key="9">
    <source>
        <dbReference type="Proteomes" id="UP000318709"/>
    </source>
</evidence>
<dbReference type="CDD" id="cd00782">
    <property type="entry name" value="MutL_Trans"/>
    <property type="match status" value="1"/>
</dbReference>
<feature type="region of interest" description="Disordered" evidence="6">
    <location>
        <begin position="415"/>
        <end position="464"/>
    </location>
</feature>
<feature type="domain" description="DNA mismatch repair protein S5" evidence="7">
    <location>
        <begin position="239"/>
        <end position="356"/>
    </location>
</feature>
<keyword evidence="9" id="KW-1185">Reference proteome</keyword>
<evidence type="ECO:0000256" key="3">
    <source>
        <dbReference type="ARBA" id="ARBA00022763"/>
    </source>
</evidence>
<dbReference type="SUPFAM" id="SSF55874">
    <property type="entry name" value="ATPase domain of HSP90 chaperone/DNA topoisomerase II/histidine kinase"/>
    <property type="match status" value="1"/>
</dbReference>
<dbReference type="Pfam" id="PF01119">
    <property type="entry name" value="DNA_mis_repair"/>
    <property type="match status" value="1"/>
</dbReference>
<dbReference type="GO" id="GO:0030983">
    <property type="term" value="F:mismatched DNA binding"/>
    <property type="evidence" value="ECO:0007669"/>
    <property type="project" value="InterPro"/>
</dbReference>
<dbReference type="GO" id="GO:0006298">
    <property type="term" value="P:mismatch repair"/>
    <property type="evidence" value="ECO:0007669"/>
    <property type="project" value="UniProtKB-UniRule"/>
</dbReference>
<dbReference type="GO" id="GO:0016887">
    <property type="term" value="F:ATP hydrolysis activity"/>
    <property type="evidence" value="ECO:0007669"/>
    <property type="project" value="InterPro"/>
</dbReference>
<organism evidence="8 9">
    <name type="scientific">Formicincola oecophyllae</name>
    <dbReference type="NCBI Taxonomy" id="2558361"/>
    <lineage>
        <taxon>Bacteria</taxon>
        <taxon>Pseudomonadati</taxon>
        <taxon>Pseudomonadota</taxon>
        <taxon>Alphaproteobacteria</taxon>
        <taxon>Acetobacterales</taxon>
        <taxon>Acetobacteraceae</taxon>
        <taxon>Formicincola</taxon>
    </lineage>
</organism>
<dbReference type="InterPro" id="IPR013507">
    <property type="entry name" value="DNA_mismatch_S5_2-like"/>
</dbReference>
<dbReference type="OrthoDB" id="9763467at2"/>
<evidence type="ECO:0000256" key="2">
    <source>
        <dbReference type="ARBA" id="ARBA00021975"/>
    </source>
</evidence>
<dbReference type="PROSITE" id="PS00058">
    <property type="entry name" value="DNA_MISMATCH_REPAIR_1"/>
    <property type="match status" value="1"/>
</dbReference>
<dbReference type="InterPro" id="IPR014721">
    <property type="entry name" value="Ribsml_uS5_D2-typ_fold_subgr"/>
</dbReference>
<dbReference type="CDD" id="cd16926">
    <property type="entry name" value="HATPase_MutL-MLH-PMS-like"/>
    <property type="match status" value="1"/>
</dbReference>
<dbReference type="InterPro" id="IPR002099">
    <property type="entry name" value="MutL/Mlh/PMS"/>
</dbReference>
<dbReference type="SMART" id="SM01340">
    <property type="entry name" value="DNA_mis_repair"/>
    <property type="match status" value="1"/>
</dbReference>
<accession>A0A4Y6UBD6</accession>
<evidence type="ECO:0000256" key="4">
    <source>
        <dbReference type="ARBA" id="ARBA00023204"/>
    </source>
</evidence>
<dbReference type="KEGG" id="swf:E3E12_03515"/>
<keyword evidence="4 5" id="KW-0234">DNA repair</keyword>
<evidence type="ECO:0000259" key="7">
    <source>
        <dbReference type="SMART" id="SM01340"/>
    </source>
</evidence>
<dbReference type="InterPro" id="IPR036890">
    <property type="entry name" value="HATPase_C_sf"/>
</dbReference>
<dbReference type="InterPro" id="IPR037198">
    <property type="entry name" value="MutL_C_sf"/>
</dbReference>
<dbReference type="Proteomes" id="UP000318709">
    <property type="component" value="Chromosome"/>
</dbReference>
<keyword evidence="3 5" id="KW-0227">DNA damage</keyword>
<proteinExistence type="inferred from homology"/>
<protein>
    <recommendedName>
        <fullName evidence="2 5">DNA mismatch repair protein MutL</fullName>
    </recommendedName>
</protein>
<comment type="similarity">
    <text evidence="1 5">Belongs to the DNA mismatch repair MutL/HexB family.</text>
</comment>
<dbReference type="InterPro" id="IPR020667">
    <property type="entry name" value="DNA_mismatch_repair_MutL"/>
</dbReference>
<evidence type="ECO:0000256" key="1">
    <source>
        <dbReference type="ARBA" id="ARBA00006082"/>
    </source>
</evidence>
<name>A0A4Y6UBD6_9PROT</name>
<dbReference type="Gene3D" id="3.30.565.10">
    <property type="entry name" value="Histidine kinase-like ATPase, C-terminal domain"/>
    <property type="match status" value="1"/>
</dbReference>
<comment type="function">
    <text evidence="5">This protein is involved in the repair of mismatches in DNA. It is required for dam-dependent methyl-directed DNA mismatch repair. May act as a 'molecular matchmaker', a protein that promotes the formation of a stable complex between two or more DNA-binding proteins in an ATP-dependent manner without itself being part of a final effector complex.</text>
</comment>
<dbReference type="GO" id="GO:0140664">
    <property type="term" value="F:ATP-dependent DNA damage sensor activity"/>
    <property type="evidence" value="ECO:0007669"/>
    <property type="project" value="InterPro"/>
</dbReference>
<dbReference type="HAMAP" id="MF_00149">
    <property type="entry name" value="DNA_mis_repair"/>
    <property type="match status" value="1"/>
</dbReference>
<dbReference type="GO" id="GO:0005524">
    <property type="term" value="F:ATP binding"/>
    <property type="evidence" value="ECO:0007669"/>
    <property type="project" value="InterPro"/>
</dbReference>
<dbReference type="EMBL" id="CP038231">
    <property type="protein sequence ID" value="QDH13425.1"/>
    <property type="molecule type" value="Genomic_DNA"/>
</dbReference>
<evidence type="ECO:0000313" key="8">
    <source>
        <dbReference type="EMBL" id="QDH13425.1"/>
    </source>
</evidence>
<dbReference type="AlphaFoldDB" id="A0A4Y6UBD6"/>
<dbReference type="PANTHER" id="PTHR10073">
    <property type="entry name" value="DNA MISMATCH REPAIR PROTEIN MLH, PMS, MUTL"/>
    <property type="match status" value="1"/>
</dbReference>
<dbReference type="InterPro" id="IPR038973">
    <property type="entry name" value="MutL/Mlh/Pms-like"/>
</dbReference>
<dbReference type="SUPFAM" id="SSF54211">
    <property type="entry name" value="Ribosomal protein S5 domain 2-like"/>
    <property type="match status" value="1"/>
</dbReference>
<evidence type="ECO:0000256" key="6">
    <source>
        <dbReference type="SAM" id="MobiDB-lite"/>
    </source>
</evidence>
<dbReference type="InterPro" id="IPR042120">
    <property type="entry name" value="MutL_C_dimsub"/>
</dbReference>
<dbReference type="GO" id="GO:0032300">
    <property type="term" value="C:mismatch repair complex"/>
    <property type="evidence" value="ECO:0007669"/>
    <property type="project" value="InterPro"/>
</dbReference>
<feature type="region of interest" description="Disordered" evidence="6">
    <location>
        <begin position="363"/>
        <end position="399"/>
    </location>
</feature>
<dbReference type="Gene3D" id="3.30.1540.20">
    <property type="entry name" value="MutL, C-terminal domain, dimerisation subdomain"/>
    <property type="match status" value="1"/>
</dbReference>
<dbReference type="SUPFAM" id="SSF118116">
    <property type="entry name" value="DNA mismatch repair protein MutL"/>
    <property type="match status" value="1"/>
</dbReference>
<evidence type="ECO:0000256" key="5">
    <source>
        <dbReference type="HAMAP-Rule" id="MF_00149"/>
    </source>
</evidence>
<reference evidence="8 9" key="1">
    <citation type="submission" date="2019-03" db="EMBL/GenBank/DDBJ databases">
        <title>The complete genome sequence of Swingsia_sp. F3b2 LMG30590(T).</title>
        <authorList>
            <person name="Chua K.-O."/>
            <person name="Chan K.-G."/>
            <person name="See-Too W.-S."/>
        </authorList>
    </citation>
    <scope>NUCLEOTIDE SEQUENCE [LARGE SCALE GENOMIC DNA]</scope>
    <source>
        <strain evidence="8 9">F3b2</strain>
    </source>
</reference>
<dbReference type="Pfam" id="PF13589">
    <property type="entry name" value="HATPase_c_3"/>
    <property type="match status" value="1"/>
</dbReference>
<dbReference type="NCBIfam" id="TIGR00585">
    <property type="entry name" value="mutl"/>
    <property type="match status" value="1"/>
</dbReference>
<gene>
    <name evidence="5" type="primary">mutL</name>
    <name evidence="8" type="ORF">E3E12_03515</name>
</gene>
<dbReference type="Gene3D" id="3.30.230.10">
    <property type="match status" value="1"/>
</dbReference>
<dbReference type="InterPro" id="IPR014762">
    <property type="entry name" value="DNA_mismatch_repair_CS"/>
</dbReference>
<dbReference type="InterPro" id="IPR020568">
    <property type="entry name" value="Ribosomal_Su5_D2-typ_SF"/>
</dbReference>
<sequence length="590" mass="63156">MSSRSLPAIRPVLKRLSGQIINRIAAGEVVERPAAALKELVENALDAGALRIEANLVGGGCDMVEVTDDGVGMTARDLTLAVERHCTSKLPFSEQGQAGLDGMKPVLATRQHHEASLTHITTLGFRGEALPSIGAVARLTITSRVGGEGEMAWRLLVEGGAVQAPQPASGPQGTRVVVRDLFYATPARRKFLKSARVEARQSEAVFRRLAVSAPDCAFTLRLEGRTVLEVPAQNAAQRAAAVLGLNAEKLLHCKRAQGAMQLEGWLAPPELARTSSAGQFFLVNNRPVMDPVLKTAVRLAYRPYLEKGQFPSLVLHLQLPLEQVDVNVHPAKTELRFADEAAVRSFVINALEGLLGRYATAASEEGQLGGQRADQRQKPRQRARTPAAHASSQAVSPLRGSVSFRQLQESLQAFQNPRAAPAGEEPRPEGMHQQVPGPADALPDLLMDPPAFPEGVEAPQAPFGPIGSQEPLIVGVQAKHVVPGALGIPVMQLHEAYILSMAPSGDLILTDQMAACERLAHEGLLPVDCLVPEGLQGRQALTTAQMEALLRAVEEVPNTRLGQGDSPLWVLLDTSALERFFTSAPSVAHL</sequence>